<comment type="similarity">
    <text evidence="1">Belongs to the enoyl-CoA hydratase/isomerase family.</text>
</comment>
<dbReference type="Gene3D" id="1.10.12.10">
    <property type="entry name" value="Lyase 2-enoyl-coa Hydratase, Chain A, domain 2"/>
    <property type="match status" value="1"/>
</dbReference>
<organism evidence="2 3">
    <name type="scientific">Gemmobacter megaterium</name>
    <dbReference type="NCBI Taxonomy" id="1086013"/>
    <lineage>
        <taxon>Bacteria</taxon>
        <taxon>Pseudomonadati</taxon>
        <taxon>Pseudomonadota</taxon>
        <taxon>Alphaproteobacteria</taxon>
        <taxon>Rhodobacterales</taxon>
        <taxon>Paracoccaceae</taxon>
        <taxon>Gemmobacter</taxon>
    </lineage>
</organism>
<dbReference type="InterPro" id="IPR001753">
    <property type="entry name" value="Enoyl-CoA_hydra/iso"/>
</dbReference>
<dbReference type="PANTHER" id="PTHR43459:SF1">
    <property type="entry name" value="EG:BACN32G11.4 PROTEIN"/>
    <property type="match status" value="1"/>
</dbReference>
<dbReference type="Proteomes" id="UP000186141">
    <property type="component" value="Unassembled WGS sequence"/>
</dbReference>
<dbReference type="EMBL" id="FTOT01000007">
    <property type="protein sequence ID" value="SIT18759.1"/>
    <property type="molecule type" value="Genomic_DNA"/>
</dbReference>
<protein>
    <submittedName>
        <fullName evidence="2">2-(1,2-epoxy-1,2-dihydrophenyl)acetyl-CoA isomerase</fullName>
    </submittedName>
</protein>
<dbReference type="OrthoDB" id="9777711at2"/>
<dbReference type="InterPro" id="IPR014748">
    <property type="entry name" value="Enoyl-CoA_hydra_C"/>
</dbReference>
<accession>A0A1N7Q7M9</accession>
<keyword evidence="2" id="KW-0413">Isomerase</keyword>
<name>A0A1N7Q7M9_9RHOB</name>
<sequence length="259" mass="27228">MSDLEIARDGGVLTLTLNRPDRLNPLSMDMREGLIATLRAELMDPQARAIVLTGAGRGFCSGADLDLSTILARRGKVGRQMIAGINPITRLLREIPVPVIAAVNGPAAGVGFSLALSADLIVAARDASFQLTFARIGASPDGGALYMLARRIGEARTTRLAMLSQSLGAVEAEAIGLITELTESGAALPAAMALAHRLAAGATTSLAMIKRQVLAAGNSSLDDALRLETLCQDTAFNSEDFEEGVRAFSEKRKPVFKGR</sequence>
<dbReference type="CDD" id="cd06558">
    <property type="entry name" value="crotonase-like"/>
    <property type="match status" value="1"/>
</dbReference>
<dbReference type="InterPro" id="IPR029045">
    <property type="entry name" value="ClpP/crotonase-like_dom_sf"/>
</dbReference>
<dbReference type="PANTHER" id="PTHR43459">
    <property type="entry name" value="ENOYL-COA HYDRATASE"/>
    <property type="match status" value="1"/>
</dbReference>
<dbReference type="RefSeq" id="WP_076533323.1">
    <property type="nucleotide sequence ID" value="NZ_BMEH01000007.1"/>
</dbReference>
<gene>
    <name evidence="2" type="ORF">SAMN05421774_107181</name>
</gene>
<dbReference type="Gene3D" id="3.90.226.10">
    <property type="entry name" value="2-enoyl-CoA Hydratase, Chain A, domain 1"/>
    <property type="match status" value="1"/>
</dbReference>
<proteinExistence type="inferred from homology"/>
<reference evidence="2 3" key="1">
    <citation type="submission" date="2017-01" db="EMBL/GenBank/DDBJ databases">
        <authorList>
            <person name="Mah S.A."/>
            <person name="Swanson W.J."/>
            <person name="Moy G.W."/>
            <person name="Vacquier V.D."/>
        </authorList>
    </citation>
    <scope>NUCLEOTIDE SEQUENCE [LARGE SCALE GENOMIC DNA]</scope>
    <source>
        <strain evidence="2 3">DSM 26375</strain>
    </source>
</reference>
<evidence type="ECO:0000313" key="2">
    <source>
        <dbReference type="EMBL" id="SIT18759.1"/>
    </source>
</evidence>
<dbReference type="Pfam" id="PF00378">
    <property type="entry name" value="ECH_1"/>
    <property type="match status" value="1"/>
</dbReference>
<dbReference type="STRING" id="1086013.SAMN05421774_107181"/>
<dbReference type="SUPFAM" id="SSF52096">
    <property type="entry name" value="ClpP/crotonase"/>
    <property type="match status" value="1"/>
</dbReference>
<evidence type="ECO:0000313" key="3">
    <source>
        <dbReference type="Proteomes" id="UP000186141"/>
    </source>
</evidence>
<evidence type="ECO:0000256" key="1">
    <source>
        <dbReference type="ARBA" id="ARBA00005254"/>
    </source>
</evidence>
<dbReference type="AlphaFoldDB" id="A0A1N7Q7M9"/>
<keyword evidence="3" id="KW-1185">Reference proteome</keyword>
<dbReference type="GO" id="GO:0016853">
    <property type="term" value="F:isomerase activity"/>
    <property type="evidence" value="ECO:0007669"/>
    <property type="project" value="UniProtKB-KW"/>
</dbReference>